<feature type="region of interest" description="Disordered" evidence="1">
    <location>
        <begin position="21"/>
        <end position="40"/>
    </location>
</feature>
<proteinExistence type="predicted"/>
<evidence type="ECO:0000313" key="2">
    <source>
        <dbReference type="EMBL" id="GLY86106.1"/>
    </source>
</evidence>
<name>A0A9W6W1M6_9ACTN</name>
<reference evidence="2" key="1">
    <citation type="submission" date="2023-03" db="EMBL/GenBank/DDBJ databases">
        <title>Actinoallomurus iriomotensis NBRC 103684.</title>
        <authorList>
            <person name="Ichikawa N."/>
            <person name="Sato H."/>
            <person name="Tonouchi N."/>
        </authorList>
    </citation>
    <scope>NUCLEOTIDE SEQUENCE</scope>
    <source>
        <strain evidence="2">NBRC 103684</strain>
    </source>
</reference>
<gene>
    <name evidence="2" type="ORF">Airi02_040350</name>
</gene>
<evidence type="ECO:0000256" key="1">
    <source>
        <dbReference type="SAM" id="MobiDB-lite"/>
    </source>
</evidence>
<dbReference type="EMBL" id="BSTK01000005">
    <property type="protein sequence ID" value="GLY86106.1"/>
    <property type="molecule type" value="Genomic_DNA"/>
</dbReference>
<evidence type="ECO:0000313" key="3">
    <source>
        <dbReference type="Proteomes" id="UP001165074"/>
    </source>
</evidence>
<sequence>MFGVGGVKARQAAPHIVLGESVRGGVPTGQEAAAERRVGDEADPEFGADLHHRFLALAGEQRPFVLHRGNGVYVMSGPQFVGGHIG</sequence>
<comment type="caution">
    <text evidence="2">The sequence shown here is derived from an EMBL/GenBank/DDBJ whole genome shotgun (WGS) entry which is preliminary data.</text>
</comment>
<protein>
    <submittedName>
        <fullName evidence="2">Uncharacterized protein</fullName>
    </submittedName>
</protein>
<accession>A0A9W6W1M6</accession>
<dbReference type="Proteomes" id="UP001165074">
    <property type="component" value="Unassembled WGS sequence"/>
</dbReference>
<organism evidence="2 3">
    <name type="scientific">Actinoallomurus iriomotensis</name>
    <dbReference type="NCBI Taxonomy" id="478107"/>
    <lineage>
        <taxon>Bacteria</taxon>
        <taxon>Bacillati</taxon>
        <taxon>Actinomycetota</taxon>
        <taxon>Actinomycetes</taxon>
        <taxon>Streptosporangiales</taxon>
        <taxon>Thermomonosporaceae</taxon>
        <taxon>Actinoallomurus</taxon>
    </lineage>
</organism>
<dbReference type="AlphaFoldDB" id="A0A9W6W1M6"/>
<keyword evidence="3" id="KW-1185">Reference proteome</keyword>